<evidence type="ECO:0000259" key="4">
    <source>
        <dbReference type="PROSITE" id="PS51180"/>
    </source>
</evidence>
<dbReference type="SMART" id="SM01041">
    <property type="entry name" value="BRO1"/>
    <property type="match status" value="1"/>
</dbReference>
<feature type="region of interest" description="Disordered" evidence="3">
    <location>
        <begin position="433"/>
        <end position="474"/>
    </location>
</feature>
<dbReference type="InterPro" id="IPR037505">
    <property type="entry name" value="pH-resp_palC"/>
</dbReference>
<gene>
    <name evidence="5" type="ORF">VNI00_014498</name>
</gene>
<dbReference type="Pfam" id="PF03097">
    <property type="entry name" value="BRO1"/>
    <property type="match status" value="1"/>
</dbReference>
<dbReference type="PANTHER" id="PTHR40463:SF1">
    <property type="entry name" value="PH-RESPONSE REGULATOR PROTEIN PALC"/>
    <property type="match status" value="1"/>
</dbReference>
<feature type="domain" description="BRO1" evidence="4">
    <location>
        <begin position="2"/>
        <end position="431"/>
    </location>
</feature>
<name>A0AAW0BQJ5_9AGAR</name>
<dbReference type="AlphaFoldDB" id="A0AAW0BQJ5"/>
<evidence type="ECO:0000256" key="3">
    <source>
        <dbReference type="SAM" id="MobiDB-lite"/>
    </source>
</evidence>
<organism evidence="5 6">
    <name type="scientific">Paramarasmius palmivorus</name>
    <dbReference type="NCBI Taxonomy" id="297713"/>
    <lineage>
        <taxon>Eukaryota</taxon>
        <taxon>Fungi</taxon>
        <taxon>Dikarya</taxon>
        <taxon>Basidiomycota</taxon>
        <taxon>Agaricomycotina</taxon>
        <taxon>Agaricomycetes</taxon>
        <taxon>Agaricomycetidae</taxon>
        <taxon>Agaricales</taxon>
        <taxon>Marasmiineae</taxon>
        <taxon>Marasmiaceae</taxon>
        <taxon>Paramarasmius</taxon>
    </lineage>
</organism>
<dbReference type="InterPro" id="IPR038499">
    <property type="entry name" value="BRO1_sf"/>
</dbReference>
<dbReference type="PANTHER" id="PTHR40463">
    <property type="entry name" value="PH-RESPONSE REGULATOR PROTEIN PALC"/>
    <property type="match status" value="1"/>
</dbReference>
<dbReference type="EMBL" id="JAYKXP010000082">
    <property type="protein sequence ID" value="KAK7029465.1"/>
    <property type="molecule type" value="Genomic_DNA"/>
</dbReference>
<proteinExistence type="inferred from homology"/>
<evidence type="ECO:0000313" key="6">
    <source>
        <dbReference type="Proteomes" id="UP001383192"/>
    </source>
</evidence>
<accession>A0AAW0BQJ5</accession>
<dbReference type="GO" id="GO:0005886">
    <property type="term" value="C:plasma membrane"/>
    <property type="evidence" value="ECO:0007669"/>
    <property type="project" value="TreeGrafter"/>
</dbReference>
<evidence type="ECO:0000256" key="1">
    <source>
        <dbReference type="ARBA" id="ARBA00010997"/>
    </source>
</evidence>
<dbReference type="Gene3D" id="1.25.40.280">
    <property type="entry name" value="alix/aip1 like domains"/>
    <property type="match status" value="1"/>
</dbReference>
<reference evidence="5 6" key="1">
    <citation type="submission" date="2024-01" db="EMBL/GenBank/DDBJ databases">
        <title>A draft genome for a cacao thread blight-causing isolate of Paramarasmius palmivorus.</title>
        <authorList>
            <person name="Baruah I.K."/>
            <person name="Bukari Y."/>
            <person name="Amoako-Attah I."/>
            <person name="Meinhardt L.W."/>
            <person name="Bailey B.A."/>
            <person name="Cohen S.P."/>
        </authorList>
    </citation>
    <scope>NUCLEOTIDE SEQUENCE [LARGE SCALE GENOMIC DNA]</scope>
    <source>
        <strain evidence="5 6">GH-12</strain>
    </source>
</reference>
<comment type="caution">
    <text evidence="5">The sequence shown here is derived from an EMBL/GenBank/DDBJ whole genome shotgun (WGS) entry which is preliminary data.</text>
</comment>
<evidence type="ECO:0000256" key="2">
    <source>
        <dbReference type="ARBA" id="ARBA00022193"/>
    </source>
</evidence>
<feature type="compositionally biased region" description="Gly residues" evidence="3">
    <location>
        <begin position="441"/>
        <end position="454"/>
    </location>
</feature>
<dbReference type="PROSITE" id="PS51180">
    <property type="entry name" value="BRO1"/>
    <property type="match status" value="1"/>
</dbReference>
<dbReference type="Proteomes" id="UP001383192">
    <property type="component" value="Unassembled WGS sequence"/>
</dbReference>
<sequence length="474" mass="51024">MSTYLYDLPTTGSFSFSDYVLDQSSNQAYTRHISQITQTRANLRGILKESKRTDGEKDYLAVVKILDEYIPQLLGIITCVAHDDIGLKSEPSFTWRSTLSAHILPASPRVALPSLHAEYASALSTYAYSLANLARTIVASLGAYESDRGISKKEREDKDEKLKHAADFLARASGVFGFISETVLVEWERSRDGPGSKAKFARPPDLSKEVNGALAKLSLADAQTLFIRKLLSQSLYESTIAPGPPLPKSHPSPALLAKLHLECANLYSSARLLAKTPSGGISEVAGELRHYLGDESALHSALAKKWLGIDAGEKGGTEKGGDAVGFMSWAQKELLELKDGGKGKGVGGMGVGDKEKKTRALRKEKVTEELDSVNVWVRHYRKVNDTLHFQPIPTQASLQARIPTGILAVQAKEYKAPKPAFGPGSVEYVRRQAEEEEAELDGGGGVGGGGAGGVGEEEKKEAKTGSYAGAGAYF</sequence>
<protein>
    <recommendedName>
        <fullName evidence="2">pH-response regulator protein palC</fullName>
    </recommendedName>
</protein>
<comment type="similarity">
    <text evidence="1">Belongs to the palC family.</text>
</comment>
<keyword evidence="6" id="KW-1185">Reference proteome</keyword>
<evidence type="ECO:0000313" key="5">
    <source>
        <dbReference type="EMBL" id="KAK7029465.1"/>
    </source>
</evidence>
<dbReference type="InterPro" id="IPR004328">
    <property type="entry name" value="BRO1_dom"/>
</dbReference>
<dbReference type="GO" id="GO:0071467">
    <property type="term" value="P:cellular response to pH"/>
    <property type="evidence" value="ECO:0007669"/>
    <property type="project" value="InterPro"/>
</dbReference>